<evidence type="ECO:0000313" key="3">
    <source>
        <dbReference type="Proteomes" id="UP000805614"/>
    </source>
</evidence>
<evidence type="ECO:0000313" key="2">
    <source>
        <dbReference type="EMBL" id="MBC6469605.1"/>
    </source>
</evidence>
<protein>
    <submittedName>
        <fullName evidence="2">Uncharacterized protein</fullName>
    </submittedName>
</protein>
<feature type="compositionally biased region" description="Low complexity" evidence="1">
    <location>
        <begin position="48"/>
        <end position="72"/>
    </location>
</feature>
<reference evidence="2 3" key="1">
    <citation type="submission" date="2020-06" db="EMBL/GenBank/DDBJ databases">
        <title>Actinomadura xiongansis sp. nov., isolated from soil of Baiyangdian.</title>
        <authorList>
            <person name="Zhang X."/>
        </authorList>
    </citation>
    <scope>NUCLEOTIDE SEQUENCE [LARGE SCALE GENOMIC DNA]</scope>
    <source>
        <strain evidence="2 3">HBUM206468</strain>
    </source>
</reference>
<sequence length="338" mass="35609">MTVIVILACLAIAGAELYMARSAREMANRLKKLEAIARVHDQRIQAMTGGTAPAGTTAPITTSPSSTSPRSTAPDRTDTTGSGAADTAAQLARLAAETTRLRDRLEGLEEARDTERRLYARVDGTVESLERMVGEVLRHTIGQLEEAVARSLGGLPADLDPDSGTVRGVLCGAASVSPDPLIRAYERCARDTGLRIRFQAPRAAAPWHARYYLAGKDPRELERDFLALLGGARSPSGTPAQAAFDGLLSTLGDLPSGFAQIGPMVAVRVPEALLCGVLTLAETRDFDAEAFVAEPAALAGRLRGLPAERVRDQTTDQTMPAPPNGSGPGPDLSAAPRP</sequence>
<keyword evidence="3" id="KW-1185">Reference proteome</keyword>
<comment type="caution">
    <text evidence="2">The sequence shown here is derived from an EMBL/GenBank/DDBJ whole genome shotgun (WGS) entry which is preliminary data.</text>
</comment>
<dbReference type="EMBL" id="JABVEC010000029">
    <property type="protein sequence ID" value="MBC6469605.1"/>
    <property type="molecule type" value="Genomic_DNA"/>
</dbReference>
<gene>
    <name evidence="2" type="ORF">HKK74_29540</name>
</gene>
<dbReference type="Proteomes" id="UP000805614">
    <property type="component" value="Unassembled WGS sequence"/>
</dbReference>
<proteinExistence type="predicted"/>
<accession>A0ABR7LXX0</accession>
<feature type="region of interest" description="Disordered" evidence="1">
    <location>
        <begin position="302"/>
        <end position="338"/>
    </location>
</feature>
<organism evidence="2 3">
    <name type="scientific">Actinomadura alba</name>
    <dbReference type="NCBI Taxonomy" id="406431"/>
    <lineage>
        <taxon>Bacteria</taxon>
        <taxon>Bacillati</taxon>
        <taxon>Actinomycetota</taxon>
        <taxon>Actinomycetes</taxon>
        <taxon>Streptosporangiales</taxon>
        <taxon>Thermomonosporaceae</taxon>
        <taxon>Actinomadura</taxon>
    </lineage>
</organism>
<dbReference type="RefSeq" id="WP_187246654.1">
    <property type="nucleotide sequence ID" value="NZ_BAAAOK010000001.1"/>
</dbReference>
<name>A0ABR7LXX0_9ACTN</name>
<feature type="region of interest" description="Disordered" evidence="1">
    <location>
        <begin position="48"/>
        <end position="87"/>
    </location>
</feature>
<evidence type="ECO:0000256" key="1">
    <source>
        <dbReference type="SAM" id="MobiDB-lite"/>
    </source>
</evidence>